<dbReference type="Proteomes" id="UP000188268">
    <property type="component" value="Unassembled WGS sequence"/>
</dbReference>
<comment type="caution">
    <text evidence="2">The sequence shown here is derived from an EMBL/GenBank/DDBJ whole genome shotgun (WGS) entry which is preliminary data.</text>
</comment>
<keyword evidence="3" id="KW-1185">Reference proteome</keyword>
<feature type="compositionally biased region" description="Acidic residues" evidence="1">
    <location>
        <begin position="169"/>
        <end position="182"/>
    </location>
</feature>
<dbReference type="OMA" id="MQLMRAR"/>
<evidence type="ECO:0000313" key="3">
    <source>
        <dbReference type="Proteomes" id="UP000188268"/>
    </source>
</evidence>
<dbReference type="AlphaFoldDB" id="A0A1R3G0F7"/>
<dbReference type="PANTHER" id="PTHR37173">
    <property type="entry name" value="HYDROXYPROLINE-RICH GLYCOPROTEIN FAMILY PROTEIN"/>
    <property type="match status" value="1"/>
</dbReference>
<dbReference type="Pfam" id="PF15306">
    <property type="entry name" value="LIN37"/>
    <property type="match status" value="1"/>
</dbReference>
<protein>
    <submittedName>
        <fullName evidence="2">Uncharacterized protein</fullName>
    </submittedName>
</protein>
<dbReference type="EMBL" id="AWWV01015771">
    <property type="protein sequence ID" value="OMO51549.1"/>
    <property type="molecule type" value="Genomic_DNA"/>
</dbReference>
<dbReference type="InterPro" id="IPR028226">
    <property type="entry name" value="LIN37"/>
</dbReference>
<feature type="compositionally biased region" description="Low complexity" evidence="1">
    <location>
        <begin position="1"/>
        <end position="24"/>
    </location>
</feature>
<dbReference type="Gramene" id="OMO51549">
    <property type="protein sequence ID" value="OMO51549"/>
    <property type="gene ID" value="CCACVL1_29725"/>
</dbReference>
<accession>A0A1R3G0F7</accession>
<gene>
    <name evidence="2" type="ORF">CCACVL1_29725</name>
</gene>
<evidence type="ECO:0000313" key="2">
    <source>
        <dbReference type="EMBL" id="OMO51549.1"/>
    </source>
</evidence>
<feature type="region of interest" description="Disordered" evidence="1">
    <location>
        <begin position="158"/>
        <end position="184"/>
    </location>
</feature>
<organism evidence="2 3">
    <name type="scientific">Corchorus capsularis</name>
    <name type="common">Jute</name>
    <dbReference type="NCBI Taxonomy" id="210143"/>
    <lineage>
        <taxon>Eukaryota</taxon>
        <taxon>Viridiplantae</taxon>
        <taxon>Streptophyta</taxon>
        <taxon>Embryophyta</taxon>
        <taxon>Tracheophyta</taxon>
        <taxon>Spermatophyta</taxon>
        <taxon>Magnoliopsida</taxon>
        <taxon>eudicotyledons</taxon>
        <taxon>Gunneridae</taxon>
        <taxon>Pentapetalae</taxon>
        <taxon>rosids</taxon>
        <taxon>malvids</taxon>
        <taxon>Malvales</taxon>
        <taxon>Malvaceae</taxon>
        <taxon>Grewioideae</taxon>
        <taxon>Apeibeae</taxon>
        <taxon>Corchorus</taxon>
    </lineage>
</organism>
<dbReference type="PANTHER" id="PTHR37173:SF1">
    <property type="entry name" value="PROLINE-RICH FAMILY PROTEIN"/>
    <property type="match status" value="1"/>
</dbReference>
<evidence type="ECO:0000256" key="1">
    <source>
        <dbReference type="SAM" id="MobiDB-lite"/>
    </source>
</evidence>
<dbReference type="STRING" id="210143.A0A1R3G0F7"/>
<name>A0A1R3G0F7_COCAP</name>
<reference evidence="2 3" key="1">
    <citation type="submission" date="2013-09" db="EMBL/GenBank/DDBJ databases">
        <title>Corchorus capsularis genome sequencing.</title>
        <authorList>
            <person name="Alam M."/>
            <person name="Haque M.S."/>
            <person name="Islam M.S."/>
            <person name="Emdad E.M."/>
            <person name="Islam M.M."/>
            <person name="Ahmed B."/>
            <person name="Halim A."/>
            <person name="Hossen Q.M.M."/>
            <person name="Hossain M.Z."/>
            <person name="Ahmed R."/>
            <person name="Khan M.M."/>
            <person name="Islam R."/>
            <person name="Rashid M.M."/>
            <person name="Khan S.A."/>
            <person name="Rahman M.S."/>
            <person name="Alam M."/>
        </authorList>
    </citation>
    <scope>NUCLEOTIDE SEQUENCE [LARGE SCALE GENOMIC DNA]</scope>
    <source>
        <strain evidence="3">cv. CVL-1</strain>
        <tissue evidence="2">Whole seedling</tissue>
    </source>
</reference>
<dbReference type="GO" id="GO:0017053">
    <property type="term" value="C:transcription repressor complex"/>
    <property type="evidence" value="ECO:0007669"/>
    <property type="project" value="InterPro"/>
</dbReference>
<dbReference type="OrthoDB" id="1001001at2759"/>
<proteinExistence type="predicted"/>
<sequence length="240" mass="26456">MSNNTSPTPTTPIRPSSNGTNAAAAPPPPAAVTMSMRGPTATTTVAYQEQPQQQGPTTAAVMYPVASSGRGFLPTSHPYRPVAPSASLPSETHGYKYVRDRAKDDSLVNLRDRKVRITDGASIYTLCRSWLRNGFTEETQPQFGDVIKSLPHPLPIPITDNLPKQTEDVEKEEENTEQDEQSVENLSAQDLLKGHINRAKKIRSRLKEERKKRIARYKTRLALILPPLVEQFQSDAAAGN</sequence>
<feature type="region of interest" description="Disordered" evidence="1">
    <location>
        <begin position="1"/>
        <end position="41"/>
    </location>
</feature>